<dbReference type="InterPro" id="IPR052736">
    <property type="entry name" value="Stf3_sulfotransferase"/>
</dbReference>
<reference evidence="1 2" key="1">
    <citation type="submission" date="2024-05" db="EMBL/GenBank/DDBJ databases">
        <title>Three bacterial strains, DH-69, EH-24, and ECK-19 isolated from coastal sediments.</title>
        <authorList>
            <person name="Ye Y.-Q."/>
            <person name="Du Z.-J."/>
        </authorList>
    </citation>
    <scope>NUCLEOTIDE SEQUENCE [LARGE SCALE GENOMIC DNA]</scope>
    <source>
        <strain evidence="1 2">ECK-19</strain>
    </source>
</reference>
<dbReference type="PANTHER" id="PTHR36451">
    <property type="entry name" value="PAPS-DEPENDENT SULFOTRANSFERASE STF3"/>
    <property type="match status" value="1"/>
</dbReference>
<dbReference type="GO" id="GO:0016740">
    <property type="term" value="F:transferase activity"/>
    <property type="evidence" value="ECO:0007669"/>
    <property type="project" value="UniProtKB-KW"/>
</dbReference>
<proteinExistence type="predicted"/>
<dbReference type="Proteomes" id="UP001560685">
    <property type="component" value="Unassembled WGS sequence"/>
</dbReference>
<dbReference type="Gene3D" id="3.40.50.300">
    <property type="entry name" value="P-loop containing nucleotide triphosphate hydrolases"/>
    <property type="match status" value="1"/>
</dbReference>
<name>A0ABV3Z616_9PROT</name>
<accession>A0ABV3Z616</accession>
<protein>
    <submittedName>
        <fullName evidence="1">Sulfotransferase</fullName>
        <ecNumber evidence="1">2.8.2.-</ecNumber>
    </submittedName>
</protein>
<dbReference type="EMBL" id="JBEHZE010000001">
    <property type="protein sequence ID" value="MEX6633923.1"/>
    <property type="molecule type" value="Genomic_DNA"/>
</dbReference>
<dbReference type="PANTHER" id="PTHR36451:SF1">
    <property type="entry name" value="OMEGA-HYDROXY-BETA-DIHYDROMENAQUINONE-9 SULFOTRANSFERASE STF3"/>
    <property type="match status" value="1"/>
</dbReference>
<dbReference type="Pfam" id="PF13469">
    <property type="entry name" value="Sulfotransfer_3"/>
    <property type="match status" value="1"/>
</dbReference>
<dbReference type="RefSeq" id="WP_369313920.1">
    <property type="nucleotide sequence ID" value="NZ_JBEHZE010000001.1"/>
</dbReference>
<dbReference type="InterPro" id="IPR027417">
    <property type="entry name" value="P-loop_NTPase"/>
</dbReference>
<comment type="caution">
    <text evidence="1">The sequence shown here is derived from an EMBL/GenBank/DDBJ whole genome shotgun (WGS) entry which is preliminary data.</text>
</comment>
<keyword evidence="1" id="KW-0808">Transferase</keyword>
<sequence>MAHPLSGANLGTLATVVGRSGMPSSPINSAAIGLAALGRWPASMAEKLIMESRLPALDDMQPPVFILGHWRSGTTHLYNVMCQSGEWGYVPPVATGLPWDLFGIAKAFKPMLERALPEHRYIDNIPVTPTSPQEDEIAIANMSDVSFYHGIYFPRAFKENVERGLFFEGCSTAEIRGWRKQFSYFLRKLYLHQEKRPLLIKNPVYTGRFAMLREMFPTAKFIHIHRNPYDVFVSMRNFYKKLFKELALQSHDHVDIDETILSVYDRVMRAYEQDAAEVSSEQLVELRYDALDSAPLESIETIYGALDLPGFSEAKPHFKNYLASVSTFKKNDFGYSDEAAAKVEARLGYFIEKWGYERPGPKAE</sequence>
<keyword evidence="2" id="KW-1185">Reference proteome</keyword>
<dbReference type="EC" id="2.8.2.-" evidence="1"/>
<gene>
    <name evidence="1" type="ORF">ABFZ84_10220</name>
</gene>
<evidence type="ECO:0000313" key="1">
    <source>
        <dbReference type="EMBL" id="MEX6633923.1"/>
    </source>
</evidence>
<evidence type="ECO:0000313" key="2">
    <source>
        <dbReference type="Proteomes" id="UP001560685"/>
    </source>
</evidence>
<dbReference type="SUPFAM" id="SSF52540">
    <property type="entry name" value="P-loop containing nucleoside triphosphate hydrolases"/>
    <property type="match status" value="1"/>
</dbReference>
<organism evidence="1 2">
    <name type="scientific">Hyphococcus lacteus</name>
    <dbReference type="NCBI Taxonomy" id="3143536"/>
    <lineage>
        <taxon>Bacteria</taxon>
        <taxon>Pseudomonadati</taxon>
        <taxon>Pseudomonadota</taxon>
        <taxon>Alphaproteobacteria</taxon>
        <taxon>Parvularculales</taxon>
        <taxon>Parvularculaceae</taxon>
        <taxon>Hyphococcus</taxon>
    </lineage>
</organism>